<evidence type="ECO:0000313" key="9">
    <source>
        <dbReference type="EMBL" id="ETW15460.1"/>
    </source>
</evidence>
<dbReference type="GO" id="GO:0005762">
    <property type="term" value="C:mitochondrial large ribosomal subunit"/>
    <property type="evidence" value="ECO:0007669"/>
    <property type="project" value="TreeGrafter"/>
</dbReference>
<keyword evidence="5" id="KW-0687">Ribonucleoprotein</keyword>
<evidence type="ECO:0000313" key="10">
    <source>
        <dbReference type="Proteomes" id="UP000030690"/>
    </source>
</evidence>
<protein>
    <recommendedName>
        <fullName evidence="7">Large ribosomal subunit protein mL54</fullName>
    </recommendedName>
</protein>
<evidence type="ECO:0000256" key="2">
    <source>
        <dbReference type="ARBA" id="ARBA00022946"/>
    </source>
</evidence>
<dbReference type="PANTHER" id="PTHR28595:SF1">
    <property type="entry name" value="LARGE RIBOSOMAL SUBUNIT PROTEIN ML54"/>
    <property type="match status" value="1"/>
</dbReference>
<comment type="subcellular location">
    <subcellularLocation>
        <location evidence="1">Mitochondrion</location>
    </subcellularLocation>
</comment>
<evidence type="ECO:0000256" key="7">
    <source>
        <dbReference type="ARBA" id="ARBA00035179"/>
    </source>
</evidence>
<dbReference type="Proteomes" id="UP000030690">
    <property type="component" value="Unassembled WGS sequence"/>
</dbReference>
<dbReference type="OrthoDB" id="10252718at2759"/>
<dbReference type="AlphaFoldDB" id="A0A024UZM6"/>
<evidence type="ECO:0000256" key="8">
    <source>
        <dbReference type="SAM" id="MobiDB-lite"/>
    </source>
</evidence>
<organism evidence="9 10">
    <name type="scientific">Plasmodium falciparum Vietnam Oak-Knoll</name>
    <name type="common">FVO</name>
    <dbReference type="NCBI Taxonomy" id="1036723"/>
    <lineage>
        <taxon>Eukaryota</taxon>
        <taxon>Sar</taxon>
        <taxon>Alveolata</taxon>
        <taxon>Apicomplexa</taxon>
        <taxon>Aconoidasida</taxon>
        <taxon>Haemosporida</taxon>
        <taxon>Plasmodiidae</taxon>
        <taxon>Plasmodium</taxon>
        <taxon>Plasmodium (Laverania)</taxon>
    </lineage>
</organism>
<sequence length="150" mass="17622">MLSYYKNVISFNNKRVIFSICSRTIFVSKRSLAPKVKPGKKGQDKKDTTSGSTTESSEKAHIFNIYNTVDEDHEILPDHAYPKWLWKLEKPLKSYGELALMFLYGKDIENATAQDYHRFRRLHNKNLIKLNNLRLKKSKRSTVKPIFWDL</sequence>
<dbReference type="Pfam" id="PF08561">
    <property type="entry name" value="Ribosomal_L37"/>
    <property type="match status" value="1"/>
</dbReference>
<dbReference type="EMBL" id="KI925184">
    <property type="protein sequence ID" value="ETW15460.1"/>
    <property type="molecule type" value="Genomic_DNA"/>
</dbReference>
<name>A0A024UZM6_PLAFA</name>
<reference evidence="9 10" key="2">
    <citation type="submission" date="2013-02" db="EMBL/GenBank/DDBJ databases">
        <title>The Genome Sequence of Plasmodium falciparum Vietnam Oak-Knoll (FVO).</title>
        <authorList>
            <consortium name="The Broad Institute Genome Sequencing Platform"/>
            <consortium name="The Broad Institute Genome Sequencing Center for Infectious Disease"/>
            <person name="Neafsey D."/>
            <person name="Cheeseman I."/>
            <person name="Volkman S."/>
            <person name="Adams J."/>
            <person name="Walker B."/>
            <person name="Young S.K."/>
            <person name="Zeng Q."/>
            <person name="Gargeya S."/>
            <person name="Fitzgerald M."/>
            <person name="Haas B."/>
            <person name="Abouelleil A."/>
            <person name="Alvarado L."/>
            <person name="Arachchi H.M."/>
            <person name="Berlin A.M."/>
            <person name="Chapman S.B."/>
            <person name="Dewar J."/>
            <person name="Goldberg J."/>
            <person name="Griggs A."/>
            <person name="Gujja S."/>
            <person name="Hansen M."/>
            <person name="Howarth C."/>
            <person name="Imamovic A."/>
            <person name="Larimer J."/>
            <person name="McCowan C."/>
            <person name="Murphy C."/>
            <person name="Neiman D."/>
            <person name="Pearson M."/>
            <person name="Priest M."/>
            <person name="Roberts A."/>
            <person name="Saif S."/>
            <person name="Shea T."/>
            <person name="Sisk P."/>
            <person name="Sykes S."/>
            <person name="Wortman J."/>
            <person name="Nusbaum C."/>
            <person name="Birren B."/>
        </authorList>
    </citation>
    <scope>NUCLEOTIDE SEQUENCE [LARGE SCALE GENOMIC DNA]</scope>
    <source>
        <strain evidence="10">Vietnam Oak-Knoll (FVO)</strain>
    </source>
</reference>
<comment type="similarity">
    <text evidence="6">Belongs to the mitochondrion-specific ribosomal protein mL54 family.</text>
</comment>
<keyword evidence="3" id="KW-0689">Ribosomal protein</keyword>
<keyword evidence="2" id="KW-0809">Transit peptide</keyword>
<dbReference type="InterPro" id="IPR013870">
    <property type="entry name" value="Ribosomal_mL54"/>
</dbReference>
<evidence type="ECO:0000256" key="1">
    <source>
        <dbReference type="ARBA" id="ARBA00004173"/>
    </source>
</evidence>
<proteinExistence type="inferred from homology"/>
<evidence type="ECO:0000256" key="5">
    <source>
        <dbReference type="ARBA" id="ARBA00023274"/>
    </source>
</evidence>
<evidence type="ECO:0000256" key="6">
    <source>
        <dbReference type="ARBA" id="ARBA00033752"/>
    </source>
</evidence>
<reference evidence="9 10" key="1">
    <citation type="submission" date="2013-02" db="EMBL/GenBank/DDBJ databases">
        <title>The Genome Annotation of Plasmodium falciparum Vietnam Oak-Knoll (FVO).</title>
        <authorList>
            <consortium name="The Broad Institute Genome Sequencing Platform"/>
            <consortium name="The Broad Institute Genome Sequencing Center for Infectious Disease"/>
            <person name="Neafsey D."/>
            <person name="Hoffman S."/>
            <person name="Volkman S."/>
            <person name="Rosenthal P."/>
            <person name="Walker B."/>
            <person name="Young S.K."/>
            <person name="Zeng Q."/>
            <person name="Gargeya S."/>
            <person name="Fitzgerald M."/>
            <person name="Haas B."/>
            <person name="Abouelleil A."/>
            <person name="Allen A.W."/>
            <person name="Alvarado L."/>
            <person name="Arachchi H.M."/>
            <person name="Berlin A.M."/>
            <person name="Chapman S.B."/>
            <person name="Gainer-Dewar J."/>
            <person name="Goldberg J."/>
            <person name="Griggs A."/>
            <person name="Gujja S."/>
            <person name="Hansen M."/>
            <person name="Howarth C."/>
            <person name="Imamovic A."/>
            <person name="Ireland A."/>
            <person name="Larimer J."/>
            <person name="McCowan C."/>
            <person name="Murphy C."/>
            <person name="Pearson M."/>
            <person name="Poon T.W."/>
            <person name="Priest M."/>
            <person name="Roberts A."/>
            <person name="Saif S."/>
            <person name="Shea T."/>
            <person name="Sisk P."/>
            <person name="Sykes S."/>
            <person name="Wortman J."/>
            <person name="Nusbaum C."/>
            <person name="Birren B."/>
        </authorList>
    </citation>
    <scope>NUCLEOTIDE SEQUENCE [LARGE SCALE GENOMIC DNA]</scope>
    <source>
        <strain evidence="10">Vietnam Oak-Knoll (FVO)</strain>
    </source>
</reference>
<keyword evidence="4" id="KW-0496">Mitochondrion</keyword>
<dbReference type="PANTHER" id="PTHR28595">
    <property type="entry name" value="39S RIBOSOMAL PROTEIN L54, MITOCHONDRIAL"/>
    <property type="match status" value="1"/>
</dbReference>
<evidence type="ECO:0000256" key="4">
    <source>
        <dbReference type="ARBA" id="ARBA00023128"/>
    </source>
</evidence>
<gene>
    <name evidence="9" type="ORF">PFFVO_05754</name>
</gene>
<accession>A0A024UZM6</accession>
<evidence type="ECO:0000256" key="3">
    <source>
        <dbReference type="ARBA" id="ARBA00022980"/>
    </source>
</evidence>
<dbReference type="GO" id="GO:0003735">
    <property type="term" value="F:structural constituent of ribosome"/>
    <property type="evidence" value="ECO:0007669"/>
    <property type="project" value="TreeGrafter"/>
</dbReference>
<feature type="region of interest" description="Disordered" evidence="8">
    <location>
        <begin position="35"/>
        <end position="56"/>
    </location>
</feature>
<dbReference type="SMR" id="A0A024UZM6"/>